<dbReference type="SUPFAM" id="SSF102198">
    <property type="entry name" value="Putative cyclase"/>
    <property type="match status" value="1"/>
</dbReference>
<evidence type="ECO:0000313" key="4">
    <source>
        <dbReference type="Proteomes" id="UP000008370"/>
    </source>
</evidence>
<gene>
    <name evidence="3" type="ORF">PHACADRAFT_266554</name>
</gene>
<protein>
    <recommendedName>
        <fullName evidence="5">Cyclase family protein</fullName>
    </recommendedName>
</protein>
<feature type="region of interest" description="Disordered" evidence="2">
    <location>
        <begin position="1"/>
        <end position="41"/>
    </location>
</feature>
<proteinExistence type="inferred from homology"/>
<organism evidence="3 4">
    <name type="scientific">Phanerochaete carnosa (strain HHB-10118-sp)</name>
    <name type="common">White-rot fungus</name>
    <name type="synonym">Peniophora carnosa</name>
    <dbReference type="NCBI Taxonomy" id="650164"/>
    <lineage>
        <taxon>Eukaryota</taxon>
        <taxon>Fungi</taxon>
        <taxon>Dikarya</taxon>
        <taxon>Basidiomycota</taxon>
        <taxon>Agaricomycotina</taxon>
        <taxon>Agaricomycetes</taxon>
        <taxon>Polyporales</taxon>
        <taxon>Phanerochaetaceae</taxon>
        <taxon>Phanerochaete</taxon>
    </lineage>
</organism>
<reference evidence="3 4" key="1">
    <citation type="journal article" date="2012" name="BMC Genomics">
        <title>Comparative genomics of the white-rot fungi, Phanerochaete carnosa and P. chrysosporium, to elucidate the genetic basis of the distinct wood types they colonize.</title>
        <authorList>
            <person name="Suzuki H."/>
            <person name="MacDonald J."/>
            <person name="Syed K."/>
            <person name="Salamov A."/>
            <person name="Hori C."/>
            <person name="Aerts A."/>
            <person name="Henrissat B."/>
            <person name="Wiebenga A."/>
            <person name="vanKuyk P.A."/>
            <person name="Barry K."/>
            <person name="Lindquist E."/>
            <person name="LaButti K."/>
            <person name="Lapidus A."/>
            <person name="Lucas S."/>
            <person name="Coutinho P."/>
            <person name="Gong Y."/>
            <person name="Samejima M."/>
            <person name="Mahadevan R."/>
            <person name="Abou-Zaid M."/>
            <person name="de Vries R.P."/>
            <person name="Igarashi K."/>
            <person name="Yadav J.S."/>
            <person name="Grigoriev I.V."/>
            <person name="Master E.R."/>
        </authorList>
    </citation>
    <scope>NUCLEOTIDE SEQUENCE [LARGE SCALE GENOMIC DNA]</scope>
    <source>
        <strain evidence="3 4">HHB-10118-sp</strain>
    </source>
</reference>
<dbReference type="InterPro" id="IPR037175">
    <property type="entry name" value="KFase_sf"/>
</dbReference>
<dbReference type="Gene3D" id="3.50.30.50">
    <property type="entry name" value="Putative cyclase"/>
    <property type="match status" value="1"/>
</dbReference>
<dbReference type="InParanoid" id="K5VN12"/>
<dbReference type="Pfam" id="PF04199">
    <property type="entry name" value="Cyclase"/>
    <property type="match status" value="1"/>
</dbReference>
<evidence type="ECO:0000256" key="2">
    <source>
        <dbReference type="SAM" id="MobiDB-lite"/>
    </source>
</evidence>
<evidence type="ECO:0000313" key="3">
    <source>
        <dbReference type="EMBL" id="EKM48090.1"/>
    </source>
</evidence>
<keyword evidence="4" id="KW-1185">Reference proteome</keyword>
<dbReference type="Proteomes" id="UP000008370">
    <property type="component" value="Unassembled WGS sequence"/>
</dbReference>
<accession>K5VN12</accession>
<dbReference type="OrthoDB" id="7108654at2759"/>
<dbReference type="AlphaFoldDB" id="K5VN12"/>
<sequence>MQMDAPHGPEPNPAHAYTQQRTHTSDSARTHTPRRTTPCCTMMPQPKNIIDLSQPLATDKVYACEGHPRFNVCCILHVSNGTFATVHSLALATHTGTHVDVPYHFFADGARVGALDLALLTAMPAVVVGLRAKGPREKITRDDPRPYAVRMQHDIWMGCSPLTRRG</sequence>
<dbReference type="RefSeq" id="XP_007403358.1">
    <property type="nucleotide sequence ID" value="XM_007403296.1"/>
</dbReference>
<evidence type="ECO:0008006" key="5">
    <source>
        <dbReference type="Google" id="ProtNLM"/>
    </source>
</evidence>
<dbReference type="EMBL" id="JH931449">
    <property type="protein sequence ID" value="EKM48090.1"/>
    <property type="molecule type" value="Genomic_DNA"/>
</dbReference>
<dbReference type="GO" id="GO:0019441">
    <property type="term" value="P:L-tryptophan catabolic process to kynurenine"/>
    <property type="evidence" value="ECO:0007669"/>
    <property type="project" value="InterPro"/>
</dbReference>
<dbReference type="STRING" id="650164.K5VN12"/>
<dbReference type="KEGG" id="pco:PHACADRAFT_266554"/>
<evidence type="ECO:0000256" key="1">
    <source>
        <dbReference type="ARBA" id="ARBA00007865"/>
    </source>
</evidence>
<dbReference type="InterPro" id="IPR007325">
    <property type="entry name" value="KFase/CYL"/>
</dbReference>
<dbReference type="HOGENOM" id="CLU_1603336_0_0_1"/>
<name>K5VN12_PHACS</name>
<dbReference type="PANTHER" id="PTHR31118:SF12">
    <property type="entry name" value="CYCLASE-LIKE PROTEIN 2"/>
    <property type="match status" value="1"/>
</dbReference>
<dbReference type="GeneID" id="18919450"/>
<comment type="similarity">
    <text evidence="1">Belongs to the Cyclase 1 superfamily.</text>
</comment>
<dbReference type="GO" id="GO:0004061">
    <property type="term" value="F:arylformamidase activity"/>
    <property type="evidence" value="ECO:0007669"/>
    <property type="project" value="InterPro"/>
</dbReference>
<dbReference type="PANTHER" id="PTHR31118">
    <property type="entry name" value="CYCLASE-LIKE PROTEIN 2"/>
    <property type="match status" value="1"/>
</dbReference>